<dbReference type="EMBL" id="DF968005">
    <property type="protein sequence ID" value="GAP00339.1"/>
    <property type="molecule type" value="Genomic_DNA"/>
</dbReference>
<dbReference type="InterPro" id="IPR050624">
    <property type="entry name" value="HTH-type_Tx_Regulator"/>
</dbReference>
<dbReference type="InterPro" id="IPR001647">
    <property type="entry name" value="HTH_TetR"/>
</dbReference>
<evidence type="ECO:0000313" key="5">
    <source>
        <dbReference type="Proteomes" id="UP000253891"/>
    </source>
</evidence>
<sequence>MIKEKNTRESIIATAGDLILKLGKADISIPQIAKELGVSHAAIYKHFSNKQDLWESVAIEWFNTNILSELNKTNDSANPVEALHQLIWSFIDVKRNAYRENEQMFILNTQYIENNPIALRQVLKGLYIKINQILQLKDEQTAEAEAILSTFSLFTLPNFKETWFLPDFQQRFEDVWTLVEPGIAMMVEQNS</sequence>
<feature type="DNA-binding region" description="H-T-H motif" evidence="2">
    <location>
        <begin position="28"/>
        <end position="47"/>
    </location>
</feature>
<dbReference type="PANTHER" id="PTHR43479">
    <property type="entry name" value="ACREF/ENVCD OPERON REPRESSOR-RELATED"/>
    <property type="match status" value="1"/>
</dbReference>
<evidence type="ECO:0000256" key="2">
    <source>
        <dbReference type="PROSITE-ProRule" id="PRU00335"/>
    </source>
</evidence>
<dbReference type="Gene3D" id="1.10.357.10">
    <property type="entry name" value="Tetracycline Repressor, domain 2"/>
    <property type="match status" value="1"/>
</dbReference>
<dbReference type="Pfam" id="PF00440">
    <property type="entry name" value="TetR_N"/>
    <property type="match status" value="1"/>
</dbReference>
<dbReference type="InterPro" id="IPR009057">
    <property type="entry name" value="Homeodomain-like_sf"/>
</dbReference>
<dbReference type="SUPFAM" id="SSF46689">
    <property type="entry name" value="Homeodomain-like"/>
    <property type="match status" value="1"/>
</dbReference>
<dbReference type="AlphaFoldDB" id="A0A0K8MJH9"/>
<dbReference type="OrthoDB" id="9815924at2"/>
<name>A0A0K8MJH9_9LACO</name>
<gene>
    <name evidence="4" type="ORF">FFIC_283560</name>
</gene>
<reference evidence="4 5" key="1">
    <citation type="journal article" date="2015" name="BMC Genomics">
        <title>Comparative genomics of Fructobacillus spp. and Leuconostoc spp. reveals niche-specific evolution of Fructobacillus spp.</title>
        <authorList>
            <person name="Endo A."/>
            <person name="Tanizawa Y."/>
            <person name="Tanaka N."/>
            <person name="Maeno S."/>
            <person name="Kumar H."/>
            <person name="Shiwa Y."/>
            <person name="Okada S."/>
            <person name="Yoshikawa H."/>
            <person name="Dicks L."/>
            <person name="Nakagawa J."/>
            <person name="Arita M."/>
        </authorList>
    </citation>
    <scope>NUCLEOTIDE SEQUENCE [LARGE SCALE GENOMIC DNA]</scope>
    <source>
        <strain evidence="4 5">JCM 12225</strain>
    </source>
</reference>
<accession>A0A0K8MJH9</accession>
<evidence type="ECO:0000256" key="1">
    <source>
        <dbReference type="ARBA" id="ARBA00023125"/>
    </source>
</evidence>
<evidence type="ECO:0000259" key="3">
    <source>
        <dbReference type="PROSITE" id="PS50977"/>
    </source>
</evidence>
<dbReference type="GO" id="GO:0003677">
    <property type="term" value="F:DNA binding"/>
    <property type="evidence" value="ECO:0007669"/>
    <property type="project" value="UniProtKB-UniRule"/>
</dbReference>
<dbReference type="PRINTS" id="PR00455">
    <property type="entry name" value="HTHTETR"/>
</dbReference>
<organism evidence="4 5">
    <name type="scientific">Fructobacillus ficulneus</name>
    <dbReference type="NCBI Taxonomy" id="157463"/>
    <lineage>
        <taxon>Bacteria</taxon>
        <taxon>Bacillati</taxon>
        <taxon>Bacillota</taxon>
        <taxon>Bacilli</taxon>
        <taxon>Lactobacillales</taxon>
        <taxon>Lactobacillaceae</taxon>
        <taxon>Fructobacillus</taxon>
    </lineage>
</organism>
<protein>
    <submittedName>
        <fullName evidence="4">Transcriptional regulator</fullName>
    </submittedName>
</protein>
<dbReference type="Proteomes" id="UP000253891">
    <property type="component" value="Unassembled WGS sequence"/>
</dbReference>
<dbReference type="PANTHER" id="PTHR43479:SF11">
    <property type="entry name" value="ACREF_ENVCD OPERON REPRESSOR-RELATED"/>
    <property type="match status" value="1"/>
</dbReference>
<evidence type="ECO:0000313" key="4">
    <source>
        <dbReference type="EMBL" id="GAP00339.1"/>
    </source>
</evidence>
<proteinExistence type="predicted"/>
<keyword evidence="5" id="KW-1185">Reference proteome</keyword>
<dbReference type="RefSeq" id="WP_061993642.1">
    <property type="nucleotide sequence ID" value="NZ_DF968005.1"/>
</dbReference>
<dbReference type="STRING" id="157463.GCA_001047075_01228"/>
<dbReference type="PROSITE" id="PS50977">
    <property type="entry name" value="HTH_TETR_2"/>
    <property type="match status" value="1"/>
</dbReference>
<keyword evidence="1 2" id="KW-0238">DNA-binding</keyword>
<feature type="domain" description="HTH tetR-type" evidence="3">
    <location>
        <begin position="5"/>
        <end position="65"/>
    </location>
</feature>